<accession>F8P8Z8</accession>
<dbReference type="EMBL" id="GL945441">
    <property type="protein sequence ID" value="EGO20127.1"/>
    <property type="molecule type" value="Genomic_DNA"/>
</dbReference>
<name>F8P8Z8_SERL9</name>
<dbReference type="RefSeq" id="XP_007322872.1">
    <property type="nucleotide sequence ID" value="XM_007322810.1"/>
</dbReference>
<dbReference type="AlphaFoldDB" id="F8P8Z8"/>
<reference evidence="1" key="1">
    <citation type="submission" date="2011-04" db="EMBL/GenBank/DDBJ databases">
        <title>Evolution of plant cell wall degrading machinery underlies the functional diversity of forest fungi.</title>
        <authorList>
            <consortium name="US DOE Joint Genome Institute (JGI-PGF)"/>
            <person name="Eastwood D.C."/>
            <person name="Floudas D."/>
            <person name="Binder M."/>
            <person name="Majcherczyk A."/>
            <person name="Schneider P."/>
            <person name="Aerts A."/>
            <person name="Asiegbu F.O."/>
            <person name="Baker S.E."/>
            <person name="Barry K."/>
            <person name="Bendiksby M."/>
            <person name="Blumentritt M."/>
            <person name="Coutinho P.M."/>
            <person name="Cullen D."/>
            <person name="Cullen D."/>
            <person name="Gathman A."/>
            <person name="Goodell B."/>
            <person name="Henrissat B."/>
            <person name="Ihrmark K."/>
            <person name="Kauserud H."/>
            <person name="Kohler A."/>
            <person name="LaButti K."/>
            <person name="Lapidus A."/>
            <person name="Lavin J.L."/>
            <person name="Lee Y.-H."/>
            <person name="Lindquist E."/>
            <person name="Lilly W."/>
            <person name="Lucas S."/>
            <person name="Morin E."/>
            <person name="Murat C."/>
            <person name="Oguiza J.A."/>
            <person name="Park J."/>
            <person name="Pisabarro A.G."/>
            <person name="Riley R."/>
            <person name="Rosling A."/>
            <person name="Salamov A."/>
            <person name="Schmidt O."/>
            <person name="Schmutz J."/>
            <person name="Skrede I."/>
            <person name="Stenlid J."/>
            <person name="Wiebenga A."/>
            <person name="Xie X."/>
            <person name="Kues U."/>
            <person name="Hibbett D.S."/>
            <person name="Hoffmeister D."/>
            <person name="Hogberg N."/>
            <person name="Martin F."/>
            <person name="Grigoriev I.V."/>
            <person name="Watkinson S.C."/>
        </authorList>
    </citation>
    <scope>NUCLEOTIDE SEQUENCE</scope>
    <source>
        <strain evidence="1">S7.9</strain>
    </source>
</reference>
<gene>
    <name evidence="1" type="ORF">SERLADRAFT_400184</name>
</gene>
<protein>
    <submittedName>
        <fullName evidence="1">Uncharacterized protein</fullName>
    </submittedName>
</protein>
<dbReference type="Proteomes" id="UP000008064">
    <property type="component" value="Unassembled WGS sequence"/>
</dbReference>
<evidence type="ECO:0000313" key="1">
    <source>
        <dbReference type="EMBL" id="EGO20127.1"/>
    </source>
</evidence>
<dbReference type="KEGG" id="sla:SERLADRAFT_400184"/>
<organism>
    <name type="scientific">Serpula lacrymans var. lacrymans (strain S7.9)</name>
    <name type="common">Dry rot fungus</name>
    <dbReference type="NCBI Taxonomy" id="578457"/>
    <lineage>
        <taxon>Eukaryota</taxon>
        <taxon>Fungi</taxon>
        <taxon>Dikarya</taxon>
        <taxon>Basidiomycota</taxon>
        <taxon>Agaricomycotina</taxon>
        <taxon>Agaricomycetes</taxon>
        <taxon>Agaricomycetidae</taxon>
        <taxon>Boletales</taxon>
        <taxon>Coniophorineae</taxon>
        <taxon>Serpulaceae</taxon>
        <taxon>Serpula</taxon>
    </lineage>
</organism>
<dbReference type="GeneID" id="18812014"/>
<sequence length="75" mass="8315">MPRIFARSHEIFQSLEHSVTDSGMAPFAPDGGEFGSHFDFDKLLWPIITTPASDSFVSHHLALPAGTRDSAFQKR</sequence>
<dbReference type="HOGENOM" id="CLU_2672609_0_0_1"/>
<proteinExistence type="predicted"/>